<gene>
    <name evidence="2" type="ORF">Q8G35_21695</name>
</gene>
<comment type="caution">
    <text evidence="2">The sequence shown here is derived from an EMBL/GenBank/DDBJ whole genome shotgun (WGS) entry which is preliminary data.</text>
</comment>
<evidence type="ECO:0000256" key="1">
    <source>
        <dbReference type="SAM" id="Phobius"/>
    </source>
</evidence>
<keyword evidence="1" id="KW-1133">Transmembrane helix</keyword>
<dbReference type="RefSeq" id="WP_305162005.1">
    <property type="nucleotide sequence ID" value="NZ_JAUUTP010000030.1"/>
</dbReference>
<protein>
    <submittedName>
        <fullName evidence="2">Uncharacterized protein</fullName>
    </submittedName>
</protein>
<dbReference type="Proteomes" id="UP001178277">
    <property type="component" value="Unassembled WGS sequence"/>
</dbReference>
<keyword evidence="1" id="KW-0812">Transmembrane</keyword>
<dbReference type="AlphaFoldDB" id="A0AA90P3C5"/>
<proteinExistence type="predicted"/>
<sequence>MDRRKKNKRDTFKIQHEYRKKIRKEKNNKETNLEMMIVAIILFILIIATWIFSLS</sequence>
<name>A0AA90P3C5_9BACI</name>
<accession>A0AA90P3C5</accession>
<evidence type="ECO:0000313" key="2">
    <source>
        <dbReference type="EMBL" id="MDP1420920.1"/>
    </source>
</evidence>
<reference evidence="2" key="1">
    <citation type="submission" date="2023-07" db="EMBL/GenBank/DDBJ databases">
        <title>Murine gut Bacillus species.</title>
        <authorList>
            <person name="Gutman E."/>
            <person name="Hashuel R."/>
            <person name="Litvak Y."/>
        </authorList>
    </citation>
    <scope>NUCLEOTIDE SEQUENCE</scope>
    <source>
        <strain evidence="2">RU283</strain>
    </source>
</reference>
<keyword evidence="1" id="KW-0472">Membrane</keyword>
<feature type="transmembrane region" description="Helical" evidence="1">
    <location>
        <begin position="33"/>
        <end position="52"/>
    </location>
</feature>
<organism evidence="2 3">
    <name type="scientific">Peribacillus simplex</name>
    <dbReference type="NCBI Taxonomy" id="1478"/>
    <lineage>
        <taxon>Bacteria</taxon>
        <taxon>Bacillati</taxon>
        <taxon>Bacillota</taxon>
        <taxon>Bacilli</taxon>
        <taxon>Bacillales</taxon>
        <taxon>Bacillaceae</taxon>
        <taxon>Peribacillus</taxon>
    </lineage>
</organism>
<evidence type="ECO:0000313" key="3">
    <source>
        <dbReference type="Proteomes" id="UP001178277"/>
    </source>
</evidence>
<dbReference type="EMBL" id="JAUUTP010000030">
    <property type="protein sequence ID" value="MDP1420920.1"/>
    <property type="molecule type" value="Genomic_DNA"/>
</dbReference>